<gene>
    <name evidence="1" type="ORF">CHRIB12_LOCUS13779</name>
</gene>
<evidence type="ECO:0000313" key="2">
    <source>
        <dbReference type="Proteomes" id="UP000684084"/>
    </source>
</evidence>
<comment type="caution">
    <text evidence="1">The sequence shown here is derived from an EMBL/GenBank/DDBJ whole genome shotgun (WGS) entry which is preliminary data.</text>
</comment>
<dbReference type="VEuPathDB" id="FungiDB:RhiirFUN_020166"/>
<evidence type="ECO:0000313" key="1">
    <source>
        <dbReference type="EMBL" id="CAB5372893.1"/>
    </source>
</evidence>
<dbReference type="OrthoDB" id="6247875at2759"/>
<name>A0A915ZE16_9GLOM</name>
<accession>A0A915ZE16</accession>
<dbReference type="AlphaFoldDB" id="A0A915ZE16"/>
<organism evidence="1 2">
    <name type="scientific">Rhizophagus irregularis</name>
    <dbReference type="NCBI Taxonomy" id="588596"/>
    <lineage>
        <taxon>Eukaryota</taxon>
        <taxon>Fungi</taxon>
        <taxon>Fungi incertae sedis</taxon>
        <taxon>Mucoromycota</taxon>
        <taxon>Glomeromycotina</taxon>
        <taxon>Glomeromycetes</taxon>
        <taxon>Glomerales</taxon>
        <taxon>Glomeraceae</taxon>
        <taxon>Rhizophagus</taxon>
    </lineage>
</organism>
<dbReference type="Proteomes" id="UP000684084">
    <property type="component" value="Unassembled WGS sequence"/>
</dbReference>
<protein>
    <submittedName>
        <fullName evidence="1">Uncharacterized protein</fullName>
    </submittedName>
</protein>
<proteinExistence type="predicted"/>
<dbReference type="EMBL" id="CAGKOT010000031">
    <property type="protein sequence ID" value="CAB5372893.1"/>
    <property type="molecule type" value="Genomic_DNA"/>
</dbReference>
<reference evidence="1" key="1">
    <citation type="submission" date="2020-05" db="EMBL/GenBank/DDBJ databases">
        <authorList>
            <person name="Rincon C."/>
            <person name="Sanders R I."/>
            <person name="Robbins C."/>
            <person name="Chaturvedi A."/>
        </authorList>
    </citation>
    <scope>NUCLEOTIDE SEQUENCE</scope>
    <source>
        <strain evidence="1">CHB12</strain>
    </source>
</reference>
<sequence length="73" mass="8376">MDEAARKKYCRLLMLDVPPPSNHSKGSFNTVEMPLMIDCTTSLENSSIRTQDNFVFTSFIEPMRVEPQSSYNK</sequence>